<proteinExistence type="predicted"/>
<reference evidence="3" key="1">
    <citation type="submission" date="2017-02" db="UniProtKB">
        <authorList>
            <consortium name="WormBaseParasite"/>
        </authorList>
    </citation>
    <scope>IDENTIFICATION</scope>
</reference>
<evidence type="ECO:0000313" key="1">
    <source>
        <dbReference type="EMBL" id="VDN91090.1"/>
    </source>
</evidence>
<sequence>MLPADGKLLTAAIAQAVVTSITAACRCGVQSMSYVAFTTEHDQNVMPCNRADENFLLIFRSPGIRGMLKTSYHPYLSEGDFSI</sequence>
<dbReference type="AlphaFoldDB" id="A0A0N4TN86"/>
<keyword evidence="2" id="KW-1185">Reference proteome</keyword>
<dbReference type="EMBL" id="UZAD01013169">
    <property type="protein sequence ID" value="VDN91090.1"/>
    <property type="molecule type" value="Genomic_DNA"/>
</dbReference>
<dbReference type="Proteomes" id="UP000278627">
    <property type="component" value="Unassembled WGS sequence"/>
</dbReference>
<dbReference type="PROSITE" id="PS51257">
    <property type="entry name" value="PROKAR_LIPOPROTEIN"/>
    <property type="match status" value="1"/>
</dbReference>
<organism evidence="3">
    <name type="scientific">Brugia pahangi</name>
    <name type="common">Filarial nematode worm</name>
    <dbReference type="NCBI Taxonomy" id="6280"/>
    <lineage>
        <taxon>Eukaryota</taxon>
        <taxon>Metazoa</taxon>
        <taxon>Ecdysozoa</taxon>
        <taxon>Nematoda</taxon>
        <taxon>Chromadorea</taxon>
        <taxon>Rhabditida</taxon>
        <taxon>Spirurina</taxon>
        <taxon>Spiruromorpha</taxon>
        <taxon>Filarioidea</taxon>
        <taxon>Onchocercidae</taxon>
        <taxon>Brugia</taxon>
    </lineage>
</organism>
<dbReference type="WBParaSite" id="BPAG_0000994201-mRNA-1">
    <property type="protein sequence ID" value="BPAG_0000994201-mRNA-1"/>
    <property type="gene ID" value="BPAG_0000994201"/>
</dbReference>
<evidence type="ECO:0000313" key="2">
    <source>
        <dbReference type="Proteomes" id="UP000278627"/>
    </source>
</evidence>
<name>A0A0N4TN86_BRUPA</name>
<reference evidence="1 2" key="2">
    <citation type="submission" date="2018-11" db="EMBL/GenBank/DDBJ databases">
        <authorList>
            <consortium name="Pathogen Informatics"/>
        </authorList>
    </citation>
    <scope>NUCLEOTIDE SEQUENCE [LARGE SCALE GENOMIC DNA]</scope>
</reference>
<evidence type="ECO:0000313" key="3">
    <source>
        <dbReference type="WBParaSite" id="BPAG_0000994201-mRNA-1"/>
    </source>
</evidence>
<gene>
    <name evidence="1" type="ORF">BPAG_LOCUS9904</name>
</gene>
<protein>
    <submittedName>
        <fullName evidence="3">Secreted protein</fullName>
    </submittedName>
</protein>
<accession>A0A0N4TN86</accession>